<dbReference type="EMBL" id="SJPQ01000002">
    <property type="protein sequence ID" value="TWT88801.1"/>
    <property type="molecule type" value="Genomic_DNA"/>
</dbReference>
<dbReference type="InterPro" id="IPR045186">
    <property type="entry name" value="Indole-3-glycerol_P_synth"/>
</dbReference>
<accession>A0A5C5ZPS1</accession>
<keyword evidence="3 8" id="KW-0028">Amino-acid biosynthesis</keyword>
<dbReference type="UniPathway" id="UPA00035">
    <property type="reaction ID" value="UER00043"/>
</dbReference>
<evidence type="ECO:0000256" key="6">
    <source>
        <dbReference type="ARBA" id="ARBA00023141"/>
    </source>
</evidence>
<comment type="similarity">
    <text evidence="8">Belongs to the TrpC family.</text>
</comment>
<dbReference type="PANTHER" id="PTHR22854:SF2">
    <property type="entry name" value="INDOLE-3-GLYCEROL-PHOSPHATE SYNTHASE"/>
    <property type="match status" value="1"/>
</dbReference>
<dbReference type="EC" id="4.1.1.48" evidence="8"/>
<dbReference type="InterPro" id="IPR011060">
    <property type="entry name" value="RibuloseP-bd_barrel"/>
</dbReference>
<dbReference type="HAMAP" id="MF_00134_B">
    <property type="entry name" value="IGPS_B"/>
    <property type="match status" value="1"/>
</dbReference>
<keyword evidence="7 8" id="KW-0456">Lyase</keyword>
<dbReference type="FunFam" id="3.20.20.70:FF:000024">
    <property type="entry name" value="Indole-3-glycerol phosphate synthase"/>
    <property type="match status" value="1"/>
</dbReference>
<comment type="caution">
    <text evidence="10">The sequence shown here is derived from an EMBL/GenBank/DDBJ whole genome shotgun (WGS) entry which is preliminary data.</text>
</comment>
<evidence type="ECO:0000256" key="7">
    <source>
        <dbReference type="ARBA" id="ARBA00023239"/>
    </source>
</evidence>
<organism evidence="10 11">
    <name type="scientific">Pseudobythopirellula maris</name>
    <dbReference type="NCBI Taxonomy" id="2527991"/>
    <lineage>
        <taxon>Bacteria</taxon>
        <taxon>Pseudomonadati</taxon>
        <taxon>Planctomycetota</taxon>
        <taxon>Planctomycetia</taxon>
        <taxon>Pirellulales</taxon>
        <taxon>Lacipirellulaceae</taxon>
        <taxon>Pseudobythopirellula</taxon>
    </lineage>
</organism>
<evidence type="ECO:0000313" key="11">
    <source>
        <dbReference type="Proteomes" id="UP000315440"/>
    </source>
</evidence>
<evidence type="ECO:0000256" key="1">
    <source>
        <dbReference type="ARBA" id="ARBA00001633"/>
    </source>
</evidence>
<comment type="pathway">
    <text evidence="2 8">Amino-acid biosynthesis; L-tryptophan biosynthesis; L-tryptophan from chorismate: step 4/5.</text>
</comment>
<dbReference type="GO" id="GO:0000162">
    <property type="term" value="P:L-tryptophan biosynthetic process"/>
    <property type="evidence" value="ECO:0007669"/>
    <property type="project" value="UniProtKB-UniRule"/>
</dbReference>
<evidence type="ECO:0000259" key="9">
    <source>
        <dbReference type="Pfam" id="PF00218"/>
    </source>
</evidence>
<sequence>MSVLDKIVATKREEIAAAKLATPADELRRAAERAPAPRDFFAALAQERPRDGGPIKLIAEVKKASPSAGLIREDFDPIEIARTYEAHGASCVSILTDEPYFQGKLEYLRDARAAIGIPALRKDFILDEYQLLEARSVGADAVLLIAECLTPSELKDLHDAAVALGMTPLVELYEPENLDAVLESGARLIGVNNRDLRTFEVDLGHTLRMRERVPADRLLVGESGVKTHDDVRRLADAGVDAILVGESLTREADIGAAVDRLMGR</sequence>
<keyword evidence="4 8" id="KW-0210">Decarboxylase</keyword>
<evidence type="ECO:0000256" key="3">
    <source>
        <dbReference type="ARBA" id="ARBA00022605"/>
    </source>
</evidence>
<dbReference type="InterPro" id="IPR013785">
    <property type="entry name" value="Aldolase_TIM"/>
</dbReference>
<dbReference type="InterPro" id="IPR013798">
    <property type="entry name" value="Indole-3-glycerol_P_synth_dom"/>
</dbReference>
<dbReference type="CDD" id="cd00331">
    <property type="entry name" value="IGPS"/>
    <property type="match status" value="1"/>
</dbReference>
<dbReference type="RefSeq" id="WP_146400165.1">
    <property type="nucleotide sequence ID" value="NZ_SJPQ01000002.1"/>
</dbReference>
<dbReference type="GO" id="GO:0004425">
    <property type="term" value="F:indole-3-glycerol-phosphate synthase activity"/>
    <property type="evidence" value="ECO:0007669"/>
    <property type="project" value="UniProtKB-UniRule"/>
</dbReference>
<dbReference type="GO" id="GO:0004640">
    <property type="term" value="F:phosphoribosylanthranilate isomerase activity"/>
    <property type="evidence" value="ECO:0007669"/>
    <property type="project" value="TreeGrafter"/>
</dbReference>
<keyword evidence="5 8" id="KW-0822">Tryptophan biosynthesis</keyword>
<evidence type="ECO:0000256" key="2">
    <source>
        <dbReference type="ARBA" id="ARBA00004696"/>
    </source>
</evidence>
<name>A0A5C5ZPS1_9BACT</name>
<dbReference type="NCBIfam" id="NF001373">
    <property type="entry name" value="PRK00278.1-6"/>
    <property type="match status" value="1"/>
</dbReference>
<evidence type="ECO:0000256" key="8">
    <source>
        <dbReference type="HAMAP-Rule" id="MF_00134"/>
    </source>
</evidence>
<protein>
    <recommendedName>
        <fullName evidence="8">Indole-3-glycerol phosphate synthase</fullName>
        <shortName evidence="8">IGPS</shortName>
        <ecNumber evidence="8">4.1.1.48</ecNumber>
    </recommendedName>
</protein>
<dbReference type="Gene3D" id="3.20.20.70">
    <property type="entry name" value="Aldolase class I"/>
    <property type="match status" value="1"/>
</dbReference>
<evidence type="ECO:0000256" key="4">
    <source>
        <dbReference type="ARBA" id="ARBA00022793"/>
    </source>
</evidence>
<dbReference type="SUPFAM" id="SSF51366">
    <property type="entry name" value="Ribulose-phoshate binding barrel"/>
    <property type="match status" value="1"/>
</dbReference>
<dbReference type="AlphaFoldDB" id="A0A5C5ZPS1"/>
<dbReference type="PROSITE" id="PS00614">
    <property type="entry name" value="IGPS"/>
    <property type="match status" value="1"/>
</dbReference>
<dbReference type="Pfam" id="PF00218">
    <property type="entry name" value="IGPS"/>
    <property type="match status" value="1"/>
</dbReference>
<keyword evidence="6 8" id="KW-0057">Aromatic amino acid biosynthesis</keyword>
<proteinExistence type="inferred from homology"/>
<dbReference type="InterPro" id="IPR001468">
    <property type="entry name" value="Indole-3-GlycerolPSynthase_CS"/>
</dbReference>
<dbReference type="PANTHER" id="PTHR22854">
    <property type="entry name" value="TRYPTOPHAN BIOSYNTHESIS PROTEIN"/>
    <property type="match status" value="1"/>
</dbReference>
<dbReference type="OrthoDB" id="9804217at2"/>
<evidence type="ECO:0000313" key="10">
    <source>
        <dbReference type="EMBL" id="TWT88801.1"/>
    </source>
</evidence>
<gene>
    <name evidence="8 10" type="primary">trpC</name>
    <name evidence="10" type="ORF">Mal64_22890</name>
</gene>
<comment type="catalytic activity">
    <reaction evidence="1 8">
        <text>1-(2-carboxyphenylamino)-1-deoxy-D-ribulose 5-phosphate + H(+) = (1S,2R)-1-C-(indol-3-yl)glycerol 3-phosphate + CO2 + H2O</text>
        <dbReference type="Rhea" id="RHEA:23476"/>
        <dbReference type="ChEBI" id="CHEBI:15377"/>
        <dbReference type="ChEBI" id="CHEBI:15378"/>
        <dbReference type="ChEBI" id="CHEBI:16526"/>
        <dbReference type="ChEBI" id="CHEBI:58613"/>
        <dbReference type="ChEBI" id="CHEBI:58866"/>
        <dbReference type="EC" id="4.1.1.48"/>
    </reaction>
</comment>
<reference evidence="10 11" key="1">
    <citation type="submission" date="2019-02" db="EMBL/GenBank/DDBJ databases">
        <title>Deep-cultivation of Planctomycetes and their phenomic and genomic characterization uncovers novel biology.</title>
        <authorList>
            <person name="Wiegand S."/>
            <person name="Jogler M."/>
            <person name="Boedeker C."/>
            <person name="Pinto D."/>
            <person name="Vollmers J."/>
            <person name="Rivas-Marin E."/>
            <person name="Kohn T."/>
            <person name="Peeters S.H."/>
            <person name="Heuer A."/>
            <person name="Rast P."/>
            <person name="Oberbeckmann S."/>
            <person name="Bunk B."/>
            <person name="Jeske O."/>
            <person name="Meyerdierks A."/>
            <person name="Storesund J.E."/>
            <person name="Kallscheuer N."/>
            <person name="Luecker S."/>
            <person name="Lage O.M."/>
            <person name="Pohl T."/>
            <person name="Merkel B.J."/>
            <person name="Hornburger P."/>
            <person name="Mueller R.-W."/>
            <person name="Bruemmer F."/>
            <person name="Labrenz M."/>
            <person name="Spormann A.M."/>
            <person name="Op Den Camp H."/>
            <person name="Overmann J."/>
            <person name="Amann R."/>
            <person name="Jetten M.S.M."/>
            <person name="Mascher T."/>
            <person name="Medema M.H."/>
            <person name="Devos D.P."/>
            <person name="Kaster A.-K."/>
            <person name="Ovreas L."/>
            <person name="Rohde M."/>
            <person name="Galperin M.Y."/>
            <person name="Jogler C."/>
        </authorList>
    </citation>
    <scope>NUCLEOTIDE SEQUENCE [LARGE SCALE GENOMIC DNA]</scope>
    <source>
        <strain evidence="10 11">Mal64</strain>
    </source>
</reference>
<evidence type="ECO:0000256" key="5">
    <source>
        <dbReference type="ARBA" id="ARBA00022822"/>
    </source>
</evidence>
<feature type="domain" description="Indole-3-glycerol phosphate synthase" evidence="9">
    <location>
        <begin position="4"/>
        <end position="261"/>
    </location>
</feature>
<dbReference type="Proteomes" id="UP000315440">
    <property type="component" value="Unassembled WGS sequence"/>
</dbReference>
<dbReference type="NCBIfam" id="NF001377">
    <property type="entry name" value="PRK00278.2-4"/>
    <property type="match status" value="1"/>
</dbReference>
<keyword evidence="11" id="KW-1185">Reference proteome</keyword>